<dbReference type="InterPro" id="IPR002035">
    <property type="entry name" value="VWF_A"/>
</dbReference>
<dbReference type="InterPro" id="IPR036465">
    <property type="entry name" value="vWFA_dom_sf"/>
</dbReference>
<dbReference type="Pfam" id="PF13519">
    <property type="entry name" value="VWA_2"/>
    <property type="match status" value="1"/>
</dbReference>
<gene>
    <name evidence="3" type="ORF">SAMN02745166_01814</name>
</gene>
<feature type="chain" id="PRO_5013318559" evidence="1">
    <location>
        <begin position="26"/>
        <end position="667"/>
    </location>
</feature>
<evidence type="ECO:0000313" key="4">
    <source>
        <dbReference type="Proteomes" id="UP000190774"/>
    </source>
</evidence>
<dbReference type="PROSITE" id="PS50234">
    <property type="entry name" value="VWFA"/>
    <property type="match status" value="1"/>
</dbReference>
<keyword evidence="4" id="KW-1185">Reference proteome</keyword>
<sequence>MKFLRPFCLGLLSLSLLFSQLRAQAPEVSPRVLIVLDASGSMWGQVHGRPKIEIAREVIRDFEGSLPANVELGLVAYGHRHKGDCNDIELVAPVDKLDRKGLVKTVNALQPKGKTPLTSAVEFAAEKLRYTEQKASVILVTDGEETCDRDPCEAAAKLESLGLDFTAHVIAFDLTDKAARSVECLAKTTGGQFLKADDAASLADALTMAMEAETKPAPEEEKLGEATLEGPATVVMGSTFEVKWTGPNNRGDHICIVPQGTDDRAFGNYAYTIRGNPSQLVALIQPGQAELRYVTGISGKVLARAPIEITKAVITLKAAEQIIAGGKIPVEWTGPNNHGDRIGIAMKDADKTAIANYEYTVRGNPALVTAPLTVGEAEIHYIAGQGSQILESQPVKIMPAEVSLMAVETVVAGARLKIDWTGPNNNADRIAIVSAGPNGKEVVNYEYTVRGNPAAVTAPMIVGAAEIRYIAGQGGKTLATRPVTITEAQVSLTAPDRVVAGAEVSVEWTGPGNQSDRIAIVSPGANGKEVMNYEYTQRGNPVKVPATMILGAAEIRYIAGQGGKVLATRSLTIEASKVTLKGPASSPAGTKVAIDWEGPDNRGDRITIVMKGTPDDKIEKYGYTSWGNPLKVEAPKSAGEAEIRYLSGQGNAVLARQPIQLMQPAEE</sequence>
<dbReference type="SUPFAM" id="SSF53300">
    <property type="entry name" value="vWA-like"/>
    <property type="match status" value="1"/>
</dbReference>
<dbReference type="Gene3D" id="3.40.50.410">
    <property type="entry name" value="von Willebrand factor, type A domain"/>
    <property type="match status" value="1"/>
</dbReference>
<keyword evidence="1" id="KW-0732">Signal</keyword>
<dbReference type="SMART" id="SM00327">
    <property type="entry name" value="VWA"/>
    <property type="match status" value="1"/>
</dbReference>
<reference evidence="4" key="1">
    <citation type="submission" date="2017-02" db="EMBL/GenBank/DDBJ databases">
        <authorList>
            <person name="Varghese N."/>
            <person name="Submissions S."/>
        </authorList>
    </citation>
    <scope>NUCLEOTIDE SEQUENCE [LARGE SCALE GENOMIC DNA]</scope>
    <source>
        <strain evidence="4">ATCC 700200</strain>
    </source>
</reference>
<feature type="signal peptide" evidence="1">
    <location>
        <begin position="1"/>
        <end position="25"/>
    </location>
</feature>
<proteinExistence type="predicted"/>
<protein>
    <submittedName>
        <fullName evidence="3">Ca-activated chloride channel family protein</fullName>
    </submittedName>
</protein>
<dbReference type="OrthoDB" id="9783818at2"/>
<name>A0A1T4XSC9_9BACT</name>
<dbReference type="Proteomes" id="UP000190774">
    <property type="component" value="Unassembled WGS sequence"/>
</dbReference>
<dbReference type="EMBL" id="FUYE01000005">
    <property type="protein sequence ID" value="SKA91965.1"/>
    <property type="molecule type" value="Genomic_DNA"/>
</dbReference>
<dbReference type="RefSeq" id="WP_078813001.1">
    <property type="nucleotide sequence ID" value="NZ_FUYE01000005.1"/>
</dbReference>
<dbReference type="AlphaFoldDB" id="A0A1T4XSC9"/>
<accession>A0A1T4XSC9</accession>
<evidence type="ECO:0000256" key="1">
    <source>
        <dbReference type="SAM" id="SignalP"/>
    </source>
</evidence>
<evidence type="ECO:0000313" key="3">
    <source>
        <dbReference type="EMBL" id="SKA91965.1"/>
    </source>
</evidence>
<feature type="domain" description="VWFA" evidence="2">
    <location>
        <begin position="31"/>
        <end position="210"/>
    </location>
</feature>
<organism evidence="3 4">
    <name type="scientific">Prosthecobacter debontii</name>
    <dbReference type="NCBI Taxonomy" id="48467"/>
    <lineage>
        <taxon>Bacteria</taxon>
        <taxon>Pseudomonadati</taxon>
        <taxon>Verrucomicrobiota</taxon>
        <taxon>Verrucomicrobiia</taxon>
        <taxon>Verrucomicrobiales</taxon>
        <taxon>Verrucomicrobiaceae</taxon>
        <taxon>Prosthecobacter</taxon>
    </lineage>
</organism>
<evidence type="ECO:0000259" key="2">
    <source>
        <dbReference type="PROSITE" id="PS50234"/>
    </source>
</evidence>
<dbReference type="STRING" id="48467.SAMN02745166_01814"/>